<accession>A0A3B3Z6S2</accession>
<keyword evidence="2" id="KW-1185">Reference proteome</keyword>
<reference evidence="1" key="1">
    <citation type="submission" date="2025-08" db="UniProtKB">
        <authorList>
            <consortium name="Ensembl"/>
        </authorList>
    </citation>
    <scope>IDENTIFICATION</scope>
</reference>
<name>A0A3B3Z6S2_9GOBI</name>
<dbReference type="AlphaFoldDB" id="A0A3B3Z6S2"/>
<reference evidence="1" key="2">
    <citation type="submission" date="2025-09" db="UniProtKB">
        <authorList>
            <consortium name="Ensembl"/>
        </authorList>
    </citation>
    <scope>IDENTIFICATION</scope>
</reference>
<sequence>MLYKHLCGLPPSTATSLRFMRGCFSLSNAIFTVTLLLRGGEPPSCALTHNWKSLICS</sequence>
<evidence type="ECO:0000313" key="1">
    <source>
        <dbReference type="Ensembl" id="ENSPMGP00000000285.1"/>
    </source>
</evidence>
<dbReference type="Ensembl" id="ENSPMGT00000000300.1">
    <property type="protein sequence ID" value="ENSPMGP00000000285.1"/>
    <property type="gene ID" value="ENSPMGG00000000294.1"/>
</dbReference>
<organism evidence="1 2">
    <name type="scientific">Periophthalmus magnuspinnatus</name>
    <dbReference type="NCBI Taxonomy" id="409849"/>
    <lineage>
        <taxon>Eukaryota</taxon>
        <taxon>Metazoa</taxon>
        <taxon>Chordata</taxon>
        <taxon>Craniata</taxon>
        <taxon>Vertebrata</taxon>
        <taxon>Euteleostomi</taxon>
        <taxon>Actinopterygii</taxon>
        <taxon>Neopterygii</taxon>
        <taxon>Teleostei</taxon>
        <taxon>Neoteleostei</taxon>
        <taxon>Acanthomorphata</taxon>
        <taxon>Gobiaria</taxon>
        <taxon>Gobiiformes</taxon>
        <taxon>Gobioidei</taxon>
        <taxon>Gobiidae</taxon>
        <taxon>Oxudercinae</taxon>
        <taxon>Periophthalmus</taxon>
    </lineage>
</organism>
<proteinExistence type="predicted"/>
<dbReference type="Proteomes" id="UP000261520">
    <property type="component" value="Unplaced"/>
</dbReference>
<protein>
    <submittedName>
        <fullName evidence="1">Uncharacterized protein</fullName>
    </submittedName>
</protein>
<evidence type="ECO:0000313" key="2">
    <source>
        <dbReference type="Proteomes" id="UP000261520"/>
    </source>
</evidence>